<accession>M0MQ13</accession>
<keyword evidence="1" id="KW-0472">Membrane</keyword>
<keyword evidence="3" id="KW-1185">Reference proteome</keyword>
<keyword evidence="1" id="KW-0812">Transmembrane</keyword>
<evidence type="ECO:0000313" key="3">
    <source>
        <dbReference type="Proteomes" id="UP000011625"/>
    </source>
</evidence>
<feature type="transmembrane region" description="Helical" evidence="1">
    <location>
        <begin position="69"/>
        <end position="88"/>
    </location>
</feature>
<proteinExistence type="predicted"/>
<organism evidence="2 3">
    <name type="scientific">Halococcus salifodinae DSM 8989</name>
    <dbReference type="NCBI Taxonomy" id="1227456"/>
    <lineage>
        <taxon>Archaea</taxon>
        <taxon>Methanobacteriati</taxon>
        <taxon>Methanobacteriota</taxon>
        <taxon>Stenosarchaea group</taxon>
        <taxon>Halobacteria</taxon>
        <taxon>Halobacteriales</taxon>
        <taxon>Halococcaceae</taxon>
        <taxon>Halococcus</taxon>
    </lineage>
</organism>
<keyword evidence="1" id="KW-1133">Transmembrane helix</keyword>
<reference evidence="2 3" key="1">
    <citation type="journal article" date="2014" name="PLoS Genet.">
        <title>Phylogenetically driven sequencing of extremely halophilic archaea reveals strategies for static and dynamic osmo-response.</title>
        <authorList>
            <person name="Becker E.A."/>
            <person name="Seitzer P.M."/>
            <person name="Tritt A."/>
            <person name="Larsen D."/>
            <person name="Krusor M."/>
            <person name="Yao A.I."/>
            <person name="Wu D."/>
            <person name="Madern D."/>
            <person name="Eisen J.A."/>
            <person name="Darling A.E."/>
            <person name="Facciotti M.T."/>
        </authorList>
    </citation>
    <scope>NUCLEOTIDE SEQUENCE [LARGE SCALE GENOMIC DNA]</scope>
    <source>
        <strain evidence="2 3">DSM 8989</strain>
    </source>
</reference>
<sequence>MRWPARQEVMIEMSSASYERRIDRQQRHQWVFRRLGSRALKWAILSYAFVTIYGTLYGSHPVVVHRLGISLAALCGVLTALFAGLFVVSKLTTKFTTWQYHREASI</sequence>
<dbReference type="STRING" id="1227456.C450_20851"/>
<evidence type="ECO:0000256" key="1">
    <source>
        <dbReference type="SAM" id="Phobius"/>
    </source>
</evidence>
<evidence type="ECO:0000313" key="2">
    <source>
        <dbReference type="EMBL" id="EMA47807.1"/>
    </source>
</evidence>
<dbReference type="AlphaFoldDB" id="M0MQ13"/>
<dbReference type="EMBL" id="AOME01000108">
    <property type="protein sequence ID" value="EMA47807.1"/>
    <property type="molecule type" value="Genomic_DNA"/>
</dbReference>
<protein>
    <submittedName>
        <fullName evidence="2">Uncharacterized protein</fullName>
    </submittedName>
</protein>
<dbReference type="PATRIC" id="fig|1227456.3.peg.4204"/>
<dbReference type="Proteomes" id="UP000011625">
    <property type="component" value="Unassembled WGS sequence"/>
</dbReference>
<feature type="transmembrane region" description="Helical" evidence="1">
    <location>
        <begin position="39"/>
        <end position="57"/>
    </location>
</feature>
<name>M0MQ13_9EURY</name>
<comment type="caution">
    <text evidence="2">The sequence shown here is derived from an EMBL/GenBank/DDBJ whole genome shotgun (WGS) entry which is preliminary data.</text>
</comment>
<gene>
    <name evidence="2" type="ORF">C450_20851</name>
</gene>